<evidence type="ECO:0000256" key="10">
    <source>
        <dbReference type="ARBA" id="ARBA00023136"/>
    </source>
</evidence>
<comment type="caution">
    <text evidence="16">The sequence shown here is derived from an EMBL/GenBank/DDBJ whole genome shotgun (WGS) entry which is preliminary data.</text>
</comment>
<keyword evidence="17" id="KW-1185">Reference proteome</keyword>
<evidence type="ECO:0000256" key="14">
    <source>
        <dbReference type="SAM" id="SignalP"/>
    </source>
</evidence>
<dbReference type="InterPro" id="IPR045272">
    <property type="entry name" value="ANXUR1/2-like"/>
</dbReference>
<dbReference type="PROSITE" id="PS00108">
    <property type="entry name" value="PROTEIN_KINASE_ST"/>
    <property type="match status" value="1"/>
</dbReference>
<dbReference type="PANTHER" id="PTHR27003:SF391">
    <property type="entry name" value="PROTEIN KINASE DOMAIN-CONTAINING PROTEIN"/>
    <property type="match status" value="1"/>
</dbReference>
<keyword evidence="7" id="KW-0418">Kinase</keyword>
<proteinExistence type="predicted"/>
<feature type="transmembrane region" description="Helical" evidence="13">
    <location>
        <begin position="384"/>
        <end position="407"/>
    </location>
</feature>
<dbReference type="Gene3D" id="1.10.510.10">
    <property type="entry name" value="Transferase(Phosphotransferase) domain 1"/>
    <property type="match status" value="4"/>
</dbReference>
<dbReference type="SMART" id="SM00220">
    <property type="entry name" value="S_TKc"/>
    <property type="match status" value="1"/>
</dbReference>
<name>A0ABQ8A0K6_BRANA</name>
<evidence type="ECO:0000256" key="11">
    <source>
        <dbReference type="ARBA" id="ARBA00023180"/>
    </source>
</evidence>
<evidence type="ECO:0000313" key="17">
    <source>
        <dbReference type="Proteomes" id="UP000824890"/>
    </source>
</evidence>
<sequence>MVVVIVLLLLPHLTLSATSTYSRPNNFYINCGSDSNVTYAGRTFVGDMAPGANLFSFTKNGTETSNQSGSSTAPEIYRTVRIFRLPSYYKFQLDSVGLHFVRLHFSAVSSRRELLTPRFNISATSDSTHHFDSLSLQNFSKTPRVEEFLLMIDSPELEIGFVPELSSVALVNAIEVLFSAHNNLNLTVLSDSDNNLHTIYRLNVGGDKIKPEYDTLGRTWSVDDDYLYKKDSAKNIRSPAQITSPDIFTAPDSVYQSAKTIELNQGARLMNVTWCFTVKSNVRHFIRVHFYYIKNNESKSSDTNFYLYVNGHWRLHVNPFDHHGLVVTPFYIDIVNVSDGSGFLNVSIGNNVPSNDFGFLNGLEIMEFLEKNGSNSLDGGSSRVYIIAGCVAAGLFLVLSLLFMVFLKRRRSKKKKKSDAEITVWSPLPLYRGKSISISTNIKGTYGYLDPEYMYTRILTEKSDVYSFGVVLLEVLCARPALDRHLPAEQQNLADWAMSCKSNGVCYKIVDQRLVGQIEPNVLRKFMEVAEKCLKDHGDERPIMADVSWELEYILRLQMMMILEDSAASISSSVGDASLVIPRLVLQLDCTGGSSEEIWKYKFISFSDSSFVPSYRGTVTKLTKWMLHFFGVVKVGMVGEHYSQDNCLGDVHKATFQMEANWLSREAILHSEMILVYDFMRKGTLNPAPIRLHSHANRESRGLHCLHSGPAEPIIHGDDKPTNILVEKKTVAEVDDFGISKLAIKLAICNQDPCNTSSNVKGTPCYLDPEQYRPRVLCASLALQRDFPIEEVNLAFYINCGLDSNVAYGDQTFIGDMISSGNSISFTRERTEGINQSGLSTTPEIYRTAGIFRRPSYYKFQLDSVGLHFLSLHFSAASSPTEPLPARFTVSATFGSNRPLKSFSLQNFNKTPRVDEFLLMINSLKLEIRFVPNRSSLALINAIEVFTAPNNLTESAKNLRTIYRLNVKSNYRHFIRAHFFDIKNNESQPSDFYIYVNGHWRLHVNPSDHHGLETPFYIDVVNVSDGSALFNAIRNLIRMLVSERSGSDGVFGKFFKWKSLSGLHRRWLCCCCIWRRSKKMQPEVKVTVWSPLPLYRGGGSSENGPFYSGNNSPLVNLSLGLKIPFKDILIATNNFDEKLLIGKGSFGDVYKAILSDESKVAIKRGKTSSEQGILEFQTEIQVLSRIWHRHLVSLTGYGEENSEMVLVYEFIENGRLQEHLTARICLCCRGKKEWRFASEQPGDCIISTLVVRNQESISISTNIKEMHLSLEEQNLADWAMSCKSNGVVDKIVDQRLAGQIEPNILRKFMEVAEKYLKDSGDERPSMADVSWEVEYILRLQMMTILEDSAASISSCVSHGSLVVPRPMLSDSFSCNSIVQEDQVNKYGSTNSSRSQTPLLSQRGTLTKLTKMMLLFLGVAKLGTGKCHVTLPLVNIIPKITMANLCFQDSVSLFVTMVVIILLLPHVTLSATSTYSRPDKFYINCGSDSNVTYGNQTFVGDMISGDNSISFTREGTEVINQSGSSPAPEIYRTARIFRRPSHYKFQLNSVGLHFLRLHFSAASSRTELSTARFTNFNETPRVEEFLLMINSPKLEIQFVPDRSSVALVNAIEVFSAPNDLTESAKNLRTIYRLNLGGKKTRPEDDTLGRTWSPDDAILYRKDSARNISSTQKPNHQSGSELIAPDFVYRTAKTIVSSDSIFMINVTWSFKVKSNYRHFIRAHFFDIKNNESQPSDFYLYVNGHWRLPVNPSDHHGLVTPFHIDVVNVSDGSGLLNVSLGNTEPYKDAGFLTGLEVMEFLEDSSKGSSYRVYIIAGCAALALILVLGLLFLLCLKWRRSKKMQPEVEVTVWSPLPLYRGGGSSENGPFYSDNNSPLVNLSLGLKIPFKDILIATNNFDEQLLIGKGGFGDVYKAILSDESKVTIKRGKPGSGQGILEFQTEIQVLSRIWHRHLVSLTGYCEENSEMILVYEFIEKGTLQEHLYGSDLPSLSWKQRLEICIGAARGLHYLHSGSEEAIIHRDVKSTNILLDENTVAKVADFGISKLVYMYTRILTEKSDVYSFGVVLLEVLPALNRHLPAEQQNLADWAMSCKSNGVVDKIVDQRLVGQIEPKILRKFMEVAEKCLKDNGDERPSMANVSWELEYILRLQMMTILGDNDASISSCGVDGSLVIPRLMVSDSFSCNSIVQEDQVKKYGSTNYSRSQTRLERNRYEINEMDVALFWCSRHVTLPLVNIIPKKSGSVVLQADFLNGLEIKKCV</sequence>
<evidence type="ECO:0000256" key="1">
    <source>
        <dbReference type="ARBA" id="ARBA00004479"/>
    </source>
</evidence>
<keyword evidence="3" id="KW-0808">Transferase</keyword>
<evidence type="ECO:0000256" key="4">
    <source>
        <dbReference type="ARBA" id="ARBA00022692"/>
    </source>
</evidence>
<keyword evidence="11" id="KW-0325">Glycoprotein</keyword>
<keyword evidence="2" id="KW-0723">Serine/threonine-protein kinase</keyword>
<dbReference type="EMBL" id="JAGKQM010000014">
    <property type="protein sequence ID" value="KAH0886014.1"/>
    <property type="molecule type" value="Genomic_DNA"/>
</dbReference>
<feature type="binding site" evidence="12">
    <location>
        <position position="1163"/>
    </location>
    <ligand>
        <name>ATP</name>
        <dbReference type="ChEBI" id="CHEBI:30616"/>
    </ligand>
</feature>
<evidence type="ECO:0000259" key="15">
    <source>
        <dbReference type="PROSITE" id="PS50011"/>
    </source>
</evidence>
<dbReference type="Pfam" id="PF07714">
    <property type="entry name" value="PK_Tyr_Ser-Thr"/>
    <property type="match status" value="3"/>
</dbReference>
<dbReference type="InterPro" id="IPR017441">
    <property type="entry name" value="Protein_kinase_ATP_BS"/>
</dbReference>
<dbReference type="PROSITE" id="PS50011">
    <property type="entry name" value="PROTEIN_KINASE_DOM"/>
    <property type="match status" value="3"/>
</dbReference>
<evidence type="ECO:0000256" key="6">
    <source>
        <dbReference type="ARBA" id="ARBA00022741"/>
    </source>
</evidence>
<evidence type="ECO:0000313" key="16">
    <source>
        <dbReference type="EMBL" id="KAH0886014.1"/>
    </source>
</evidence>
<feature type="chain" id="PRO_5045042011" description="Protein kinase domain-containing protein" evidence="14">
    <location>
        <begin position="17"/>
        <end position="2257"/>
    </location>
</feature>
<dbReference type="Pfam" id="PF12819">
    <property type="entry name" value="Malectin_like"/>
    <property type="match status" value="2"/>
</dbReference>
<accession>A0ABQ8A0K6</accession>
<feature type="domain" description="Protein kinase" evidence="15">
    <location>
        <begin position="171"/>
        <end position="554"/>
    </location>
</feature>
<keyword evidence="6 12" id="KW-0547">Nucleotide-binding</keyword>
<evidence type="ECO:0000256" key="2">
    <source>
        <dbReference type="ARBA" id="ARBA00022527"/>
    </source>
</evidence>
<reference evidence="16 17" key="1">
    <citation type="submission" date="2021-05" db="EMBL/GenBank/DDBJ databases">
        <title>Genome Assembly of Synthetic Allotetraploid Brassica napus Reveals Homoeologous Exchanges between Subgenomes.</title>
        <authorList>
            <person name="Davis J.T."/>
        </authorList>
    </citation>
    <scope>NUCLEOTIDE SEQUENCE [LARGE SCALE GENOMIC DNA]</scope>
    <source>
        <strain evidence="17">cv. Da-Ae</strain>
        <tissue evidence="16">Seedling</tissue>
    </source>
</reference>
<organism evidence="16 17">
    <name type="scientific">Brassica napus</name>
    <name type="common">Rape</name>
    <dbReference type="NCBI Taxonomy" id="3708"/>
    <lineage>
        <taxon>Eukaryota</taxon>
        <taxon>Viridiplantae</taxon>
        <taxon>Streptophyta</taxon>
        <taxon>Embryophyta</taxon>
        <taxon>Tracheophyta</taxon>
        <taxon>Spermatophyta</taxon>
        <taxon>Magnoliopsida</taxon>
        <taxon>eudicotyledons</taxon>
        <taxon>Gunneridae</taxon>
        <taxon>Pentapetalae</taxon>
        <taxon>rosids</taxon>
        <taxon>malvids</taxon>
        <taxon>Brassicales</taxon>
        <taxon>Brassicaceae</taxon>
        <taxon>Brassiceae</taxon>
        <taxon>Brassica</taxon>
    </lineage>
</organism>
<dbReference type="InterPro" id="IPR008271">
    <property type="entry name" value="Ser/Thr_kinase_AS"/>
</dbReference>
<evidence type="ECO:0000256" key="12">
    <source>
        <dbReference type="PROSITE-ProRule" id="PRU10141"/>
    </source>
</evidence>
<evidence type="ECO:0000256" key="8">
    <source>
        <dbReference type="ARBA" id="ARBA00022840"/>
    </source>
</evidence>
<evidence type="ECO:0000256" key="7">
    <source>
        <dbReference type="ARBA" id="ARBA00022777"/>
    </source>
</evidence>
<dbReference type="Proteomes" id="UP000824890">
    <property type="component" value="Unassembled WGS sequence"/>
</dbReference>
<feature type="transmembrane region" description="Helical" evidence="13">
    <location>
        <begin position="1450"/>
        <end position="1468"/>
    </location>
</feature>
<feature type="domain" description="Protein kinase" evidence="15">
    <location>
        <begin position="1895"/>
        <end position="2143"/>
    </location>
</feature>
<keyword evidence="8 12" id="KW-0067">ATP-binding</keyword>
<keyword evidence="4 13" id="KW-0812">Transmembrane</keyword>
<keyword evidence="9 13" id="KW-1133">Transmembrane helix</keyword>
<dbReference type="InterPro" id="IPR001245">
    <property type="entry name" value="Ser-Thr/Tyr_kinase_cat_dom"/>
</dbReference>
<evidence type="ECO:0000256" key="9">
    <source>
        <dbReference type="ARBA" id="ARBA00022989"/>
    </source>
</evidence>
<evidence type="ECO:0000256" key="5">
    <source>
        <dbReference type="ARBA" id="ARBA00022729"/>
    </source>
</evidence>
<feature type="transmembrane region" description="Helical" evidence="13">
    <location>
        <begin position="1809"/>
        <end position="1832"/>
    </location>
</feature>
<keyword evidence="5 14" id="KW-0732">Signal</keyword>
<dbReference type="InterPro" id="IPR024788">
    <property type="entry name" value="Malectin-like_Carb-bd_dom"/>
</dbReference>
<evidence type="ECO:0000256" key="3">
    <source>
        <dbReference type="ARBA" id="ARBA00022679"/>
    </source>
</evidence>
<keyword evidence="10 13" id="KW-0472">Membrane</keyword>
<feature type="signal peptide" evidence="14">
    <location>
        <begin position="1"/>
        <end position="16"/>
    </location>
</feature>
<dbReference type="InterPro" id="IPR011009">
    <property type="entry name" value="Kinase-like_dom_sf"/>
</dbReference>
<dbReference type="PROSITE" id="PS00107">
    <property type="entry name" value="PROTEIN_KINASE_ATP"/>
    <property type="match status" value="1"/>
</dbReference>
<gene>
    <name evidence="16" type="ORF">HID58_062110</name>
</gene>
<dbReference type="Gene3D" id="2.60.120.430">
    <property type="entry name" value="Galactose-binding lectin"/>
    <property type="match status" value="5"/>
</dbReference>
<comment type="subcellular location">
    <subcellularLocation>
        <location evidence="1">Membrane</location>
        <topology evidence="1">Single-pass type I membrane protein</topology>
    </subcellularLocation>
</comment>
<protein>
    <recommendedName>
        <fullName evidence="15">Protein kinase domain-containing protein</fullName>
    </recommendedName>
</protein>
<dbReference type="InterPro" id="IPR000719">
    <property type="entry name" value="Prot_kinase_dom"/>
</dbReference>
<feature type="domain" description="Protein kinase" evidence="15">
    <location>
        <begin position="1135"/>
        <end position="1468"/>
    </location>
</feature>
<dbReference type="PANTHER" id="PTHR27003">
    <property type="entry name" value="OS07G0166700 PROTEIN"/>
    <property type="match status" value="1"/>
</dbReference>
<evidence type="ECO:0000256" key="13">
    <source>
        <dbReference type="SAM" id="Phobius"/>
    </source>
</evidence>
<dbReference type="SUPFAM" id="SSF56112">
    <property type="entry name" value="Protein kinase-like (PK-like)"/>
    <property type="match status" value="4"/>
</dbReference>
<dbReference type="Gene3D" id="3.30.200.20">
    <property type="entry name" value="Phosphorylase Kinase, domain 1"/>
    <property type="match status" value="2"/>
</dbReference>